<sequence length="394" mass="43495">MAEYTSVIPLLMETLKRPTPCRGFVSLNRLQAVFQRIMEDIEEKRPSCTDNEKMFLAERNAWNWAWKTDTRDAAGKWIIDPPFPGELVDLASEISEVAEYTLGSTITRQPLTILPPSRTITNQPSAIPPLSSTINTLPALETLTIAQVAAKAANNPPPAPRPSASRPSTSQPPLDQASQIMNKLFHDWDSKNLLSVPRGYRPPLGLTMKGFPAYSIIVVTGNAFPAITGPEHAFNHRLNGNLGPNVFVRYYMNPSSRHVLVWADIKSAREKAMEGMQETIEYVYEFLTHWNSYTKVAPMIDDHWDKYISTIKLPSSLVSKVLPEQQPRFRPSRMAAPRPSNLLLPPAGSSPDHPGPGPSKAVVLYAPSTPGPSNLPGSSNNPRGGLQSRSPYGQ</sequence>
<organism evidence="2 3">
    <name type="scientific">Hyaloscypha hepaticicola</name>
    <dbReference type="NCBI Taxonomy" id="2082293"/>
    <lineage>
        <taxon>Eukaryota</taxon>
        <taxon>Fungi</taxon>
        <taxon>Dikarya</taxon>
        <taxon>Ascomycota</taxon>
        <taxon>Pezizomycotina</taxon>
        <taxon>Leotiomycetes</taxon>
        <taxon>Helotiales</taxon>
        <taxon>Hyaloscyphaceae</taxon>
        <taxon>Hyaloscypha</taxon>
    </lineage>
</organism>
<feature type="compositionally biased region" description="Polar residues" evidence="1">
    <location>
        <begin position="371"/>
        <end position="394"/>
    </location>
</feature>
<proteinExistence type="predicted"/>
<gene>
    <name evidence="2" type="ORF">NA56DRAFT_711151</name>
</gene>
<feature type="region of interest" description="Disordered" evidence="1">
    <location>
        <begin position="325"/>
        <end position="394"/>
    </location>
</feature>
<protein>
    <submittedName>
        <fullName evidence="2">Uncharacterized protein</fullName>
    </submittedName>
</protein>
<evidence type="ECO:0000256" key="1">
    <source>
        <dbReference type="SAM" id="MobiDB-lite"/>
    </source>
</evidence>
<accession>A0A2J6PJW4</accession>
<evidence type="ECO:0000313" key="2">
    <source>
        <dbReference type="EMBL" id="PMD14325.1"/>
    </source>
</evidence>
<reference evidence="2 3" key="1">
    <citation type="submission" date="2016-05" db="EMBL/GenBank/DDBJ databases">
        <title>A degradative enzymes factory behind the ericoid mycorrhizal symbiosis.</title>
        <authorList>
            <consortium name="DOE Joint Genome Institute"/>
            <person name="Martino E."/>
            <person name="Morin E."/>
            <person name="Grelet G."/>
            <person name="Kuo A."/>
            <person name="Kohler A."/>
            <person name="Daghino S."/>
            <person name="Barry K."/>
            <person name="Choi C."/>
            <person name="Cichocki N."/>
            <person name="Clum A."/>
            <person name="Copeland A."/>
            <person name="Hainaut M."/>
            <person name="Haridas S."/>
            <person name="Labutti K."/>
            <person name="Lindquist E."/>
            <person name="Lipzen A."/>
            <person name="Khouja H.-R."/>
            <person name="Murat C."/>
            <person name="Ohm R."/>
            <person name="Olson A."/>
            <person name="Spatafora J."/>
            <person name="Veneault-Fourrey C."/>
            <person name="Henrissat B."/>
            <person name="Grigoriev I."/>
            <person name="Martin F."/>
            <person name="Perotto S."/>
        </authorList>
    </citation>
    <scope>NUCLEOTIDE SEQUENCE [LARGE SCALE GENOMIC DNA]</scope>
    <source>
        <strain evidence="2 3">UAMH 7357</strain>
    </source>
</reference>
<dbReference type="AlphaFoldDB" id="A0A2J6PJW4"/>
<name>A0A2J6PJW4_9HELO</name>
<keyword evidence="3" id="KW-1185">Reference proteome</keyword>
<feature type="region of interest" description="Disordered" evidence="1">
    <location>
        <begin position="152"/>
        <end position="175"/>
    </location>
</feature>
<evidence type="ECO:0000313" key="3">
    <source>
        <dbReference type="Proteomes" id="UP000235672"/>
    </source>
</evidence>
<dbReference type="EMBL" id="KZ613523">
    <property type="protein sequence ID" value="PMD14325.1"/>
    <property type="molecule type" value="Genomic_DNA"/>
</dbReference>
<feature type="compositionally biased region" description="Low complexity" evidence="1">
    <location>
        <begin position="162"/>
        <end position="173"/>
    </location>
</feature>
<dbReference type="Proteomes" id="UP000235672">
    <property type="component" value="Unassembled WGS sequence"/>
</dbReference>